<comment type="similarity">
    <text evidence="5">Belongs to the glutamate--cysteine ligase type 2 family. YbdK subfamily.</text>
</comment>
<accession>A0ABP8D7Y1</accession>
<proteinExistence type="inferred from homology"/>
<organism evidence="6 7">
    <name type="scientific">Dactylosporangium darangshiense</name>
    <dbReference type="NCBI Taxonomy" id="579108"/>
    <lineage>
        <taxon>Bacteria</taxon>
        <taxon>Bacillati</taxon>
        <taxon>Actinomycetota</taxon>
        <taxon>Actinomycetes</taxon>
        <taxon>Micromonosporales</taxon>
        <taxon>Micromonosporaceae</taxon>
        <taxon>Dactylosporangium</taxon>
    </lineage>
</organism>
<comment type="function">
    <text evidence="5">ATP-dependent carboxylate-amine ligase which exhibits weak glutamate--cysteine ligase activity.</text>
</comment>
<evidence type="ECO:0000256" key="2">
    <source>
        <dbReference type="ARBA" id="ARBA00022741"/>
    </source>
</evidence>
<dbReference type="InterPro" id="IPR050141">
    <property type="entry name" value="GCL_type2/YbdK_subfam"/>
</dbReference>
<dbReference type="EMBL" id="BAABAT010000008">
    <property type="protein sequence ID" value="GAA4249593.1"/>
    <property type="molecule type" value="Genomic_DNA"/>
</dbReference>
<keyword evidence="2 5" id="KW-0547">Nucleotide-binding</keyword>
<keyword evidence="1 5" id="KW-0436">Ligase</keyword>
<gene>
    <name evidence="6" type="ORF">GCM10022255_034310</name>
</gene>
<evidence type="ECO:0000256" key="1">
    <source>
        <dbReference type="ARBA" id="ARBA00022598"/>
    </source>
</evidence>
<protein>
    <recommendedName>
        <fullName evidence="5">Putative glutamate--cysteine ligase 2</fullName>
        <ecNumber evidence="5">6.3.2.2</ecNumber>
    </recommendedName>
    <alternativeName>
        <fullName evidence="5">Gamma-glutamylcysteine synthetase 2</fullName>
        <shortName evidence="5">GCS 2</shortName>
        <shortName evidence="5">Gamma-GCS 2</shortName>
    </alternativeName>
</protein>
<dbReference type="PANTHER" id="PTHR36510">
    <property type="entry name" value="GLUTAMATE--CYSTEINE LIGASE 2-RELATED"/>
    <property type="match status" value="1"/>
</dbReference>
<comment type="caution">
    <text evidence="6">The sequence shown here is derived from an EMBL/GenBank/DDBJ whole genome shotgun (WGS) entry which is preliminary data.</text>
</comment>
<dbReference type="Gene3D" id="3.30.590.20">
    <property type="match status" value="1"/>
</dbReference>
<dbReference type="PANTHER" id="PTHR36510:SF1">
    <property type="entry name" value="GLUTAMATE--CYSTEINE LIGASE 2-RELATED"/>
    <property type="match status" value="1"/>
</dbReference>
<reference evidence="7" key="1">
    <citation type="journal article" date="2019" name="Int. J. Syst. Evol. Microbiol.">
        <title>The Global Catalogue of Microorganisms (GCM) 10K type strain sequencing project: providing services to taxonomists for standard genome sequencing and annotation.</title>
        <authorList>
            <consortium name="The Broad Institute Genomics Platform"/>
            <consortium name="The Broad Institute Genome Sequencing Center for Infectious Disease"/>
            <person name="Wu L."/>
            <person name="Ma J."/>
        </authorList>
    </citation>
    <scope>NUCLEOTIDE SEQUENCE [LARGE SCALE GENOMIC DNA]</scope>
    <source>
        <strain evidence="7">JCM 17441</strain>
    </source>
</reference>
<dbReference type="SUPFAM" id="SSF55931">
    <property type="entry name" value="Glutamine synthetase/guanido kinase"/>
    <property type="match status" value="1"/>
</dbReference>
<dbReference type="InterPro" id="IPR006336">
    <property type="entry name" value="GCS2"/>
</dbReference>
<evidence type="ECO:0000256" key="4">
    <source>
        <dbReference type="ARBA" id="ARBA00048819"/>
    </source>
</evidence>
<evidence type="ECO:0000256" key="5">
    <source>
        <dbReference type="HAMAP-Rule" id="MF_01609"/>
    </source>
</evidence>
<dbReference type="GO" id="GO:0016874">
    <property type="term" value="F:ligase activity"/>
    <property type="evidence" value="ECO:0007669"/>
    <property type="project" value="UniProtKB-KW"/>
</dbReference>
<evidence type="ECO:0000313" key="7">
    <source>
        <dbReference type="Proteomes" id="UP001500620"/>
    </source>
</evidence>
<comment type="catalytic activity">
    <reaction evidence="4 5">
        <text>L-cysteine + L-glutamate + ATP = gamma-L-glutamyl-L-cysteine + ADP + phosphate + H(+)</text>
        <dbReference type="Rhea" id="RHEA:13285"/>
        <dbReference type="ChEBI" id="CHEBI:15378"/>
        <dbReference type="ChEBI" id="CHEBI:29985"/>
        <dbReference type="ChEBI" id="CHEBI:30616"/>
        <dbReference type="ChEBI" id="CHEBI:35235"/>
        <dbReference type="ChEBI" id="CHEBI:43474"/>
        <dbReference type="ChEBI" id="CHEBI:58173"/>
        <dbReference type="ChEBI" id="CHEBI:456216"/>
        <dbReference type="EC" id="6.3.2.2"/>
    </reaction>
</comment>
<evidence type="ECO:0000256" key="3">
    <source>
        <dbReference type="ARBA" id="ARBA00022840"/>
    </source>
</evidence>
<keyword evidence="3 5" id="KW-0067">ATP-binding</keyword>
<dbReference type="HAMAP" id="MF_01609">
    <property type="entry name" value="Glu_cys_ligase_2"/>
    <property type="match status" value="1"/>
</dbReference>
<keyword evidence="7" id="KW-1185">Reference proteome</keyword>
<dbReference type="NCBIfam" id="TIGR02050">
    <property type="entry name" value="gshA_cyan_rel"/>
    <property type="match status" value="1"/>
</dbReference>
<name>A0ABP8D7Y1_9ACTN</name>
<evidence type="ECO:0000313" key="6">
    <source>
        <dbReference type="EMBL" id="GAA4249593.1"/>
    </source>
</evidence>
<dbReference type="InterPro" id="IPR014746">
    <property type="entry name" value="Gln_synth/guanido_kin_cat_dom"/>
</dbReference>
<dbReference type="RefSeq" id="WP_345127886.1">
    <property type="nucleotide sequence ID" value="NZ_BAABAT010000008.1"/>
</dbReference>
<sequence>MLTVGVEEEFLLLEPDGAVAPVSAGVLGVTDGDERVHHEYTAYQLETVSGVHTRLDQLHDELAELRWIASHAAGLAGARLVAAGAPPFRRGPLDALTDDPRYRQLADRFPNATMAAAGTCGCHVHVGVADRDLAVGVLGRLRPWLAPLLALTANSPCADGADSGYGSVRYEARRQWPTFRAPEVWADAEDYDRAIEALISDGTALDIGGVHLLARLSGRYPTIEIRIADTCLSVTDTVVFAGIVRALVATLIEDVRREHPVERHTAAEIEEGLSAAARHGLVVRGPQPPGKPPVTIADQLRVLLRKITPALGETGDAVAVHSRLGWLCRHGTGAERQRSLLLHDPRPEAFVSALADHTAPRPTTARKLAWAA</sequence>
<dbReference type="Pfam" id="PF04107">
    <property type="entry name" value="GCS2"/>
    <property type="match status" value="1"/>
</dbReference>
<dbReference type="Proteomes" id="UP001500620">
    <property type="component" value="Unassembled WGS sequence"/>
</dbReference>
<dbReference type="InterPro" id="IPR011793">
    <property type="entry name" value="YbdK"/>
</dbReference>
<dbReference type="EC" id="6.3.2.2" evidence="5"/>